<sequence length="115" mass="13547">MQKKKKIKAISFNLMTSYFKNVSNDLINFNLFIFVCFTFISCKNLISSIQIVFNLLLTLNKSREWFRLIRATQLANYSNLIFILAISILKRNEISKNTINHRDHSSKDNQLKLNK</sequence>
<evidence type="ECO:0000313" key="2">
    <source>
        <dbReference type="EMBL" id="RNA34113.1"/>
    </source>
</evidence>
<evidence type="ECO:0000313" key="3">
    <source>
        <dbReference type="Proteomes" id="UP000276133"/>
    </source>
</evidence>
<feature type="transmembrane region" description="Helical" evidence="1">
    <location>
        <begin position="29"/>
        <end position="53"/>
    </location>
</feature>
<dbReference type="AlphaFoldDB" id="A0A3M7SE74"/>
<name>A0A3M7SE74_BRAPC</name>
<keyword evidence="3" id="KW-1185">Reference proteome</keyword>
<keyword evidence="1" id="KW-1133">Transmembrane helix</keyword>
<accession>A0A3M7SE74</accession>
<dbReference type="Proteomes" id="UP000276133">
    <property type="component" value="Unassembled WGS sequence"/>
</dbReference>
<gene>
    <name evidence="2" type="ORF">BpHYR1_025055</name>
</gene>
<proteinExistence type="predicted"/>
<evidence type="ECO:0000256" key="1">
    <source>
        <dbReference type="SAM" id="Phobius"/>
    </source>
</evidence>
<keyword evidence="1" id="KW-0472">Membrane</keyword>
<comment type="caution">
    <text evidence="2">The sequence shown here is derived from an EMBL/GenBank/DDBJ whole genome shotgun (WGS) entry which is preliminary data.</text>
</comment>
<dbReference type="EMBL" id="REGN01001523">
    <property type="protein sequence ID" value="RNA34113.1"/>
    <property type="molecule type" value="Genomic_DNA"/>
</dbReference>
<feature type="transmembrane region" description="Helical" evidence="1">
    <location>
        <begin position="65"/>
        <end position="89"/>
    </location>
</feature>
<keyword evidence="1" id="KW-0812">Transmembrane</keyword>
<reference evidence="2 3" key="1">
    <citation type="journal article" date="2018" name="Sci. Rep.">
        <title>Genomic signatures of local adaptation to the degree of environmental predictability in rotifers.</title>
        <authorList>
            <person name="Franch-Gras L."/>
            <person name="Hahn C."/>
            <person name="Garcia-Roger E.M."/>
            <person name="Carmona M.J."/>
            <person name="Serra M."/>
            <person name="Gomez A."/>
        </authorList>
    </citation>
    <scope>NUCLEOTIDE SEQUENCE [LARGE SCALE GENOMIC DNA]</scope>
    <source>
        <strain evidence="2">HYR1</strain>
    </source>
</reference>
<organism evidence="2 3">
    <name type="scientific">Brachionus plicatilis</name>
    <name type="common">Marine rotifer</name>
    <name type="synonym">Brachionus muelleri</name>
    <dbReference type="NCBI Taxonomy" id="10195"/>
    <lineage>
        <taxon>Eukaryota</taxon>
        <taxon>Metazoa</taxon>
        <taxon>Spiralia</taxon>
        <taxon>Gnathifera</taxon>
        <taxon>Rotifera</taxon>
        <taxon>Eurotatoria</taxon>
        <taxon>Monogononta</taxon>
        <taxon>Pseudotrocha</taxon>
        <taxon>Ploima</taxon>
        <taxon>Brachionidae</taxon>
        <taxon>Brachionus</taxon>
    </lineage>
</organism>
<protein>
    <submittedName>
        <fullName evidence="2">Uncharacterized protein</fullName>
    </submittedName>
</protein>